<accession>U6GBX7</accession>
<dbReference type="Proteomes" id="UP000018050">
    <property type="component" value="Unassembled WGS sequence"/>
</dbReference>
<sequence length="531" mass="56848">MAARQVVFECHCSSTVPGQWVAVVGSSPQLGCWDVRRSVRLHTNASSFPLWSSPPVSLSVAAAAAPASAAAAGSPGGAAAAGGFAAAEAASKADPVEFKFIICGPDASRVSWEQLQANRLLLPSGPRSLRYRARFGEPSEELLLLQQQQQQETPPKQRGQQQEATWMGRSRDAFSSSLKRLSSGLDLSPQSTGGTASPLSVSPGAAESCARLLNPTSTSTSSAGTAAAAAGAAGSLLSPSGALSFIVEGNASAPSWGAKLELVKSVVKNAGDGSSLAKASAEQLVVAIDALCYAGVYADLVSQGALRCSEDGRHLRPNRHANISREVSVHLELLLQAVASRTDDFASVLRLVARRILPSLPSFAAAFRAAQPLTRIRNIAHRDDIPMELKNEIKHKIQNKLHRCAGPEDLEATQQLLQRVHAARGQYSSGFVSELETFYKELCFFFNQYDLTERLKELLPRQTPRTAEAIERYLDAKERSNTADASPAKLLLALGLATNLRFVFVLQLTETGHLHEGDEQQIQNLYVYTAR</sequence>
<feature type="region of interest" description="Disordered" evidence="1">
    <location>
        <begin position="183"/>
        <end position="202"/>
    </location>
</feature>
<dbReference type="InterPro" id="IPR013783">
    <property type="entry name" value="Ig-like_fold"/>
</dbReference>
<reference evidence="3" key="1">
    <citation type="submission" date="2013-10" db="EMBL/GenBank/DDBJ databases">
        <title>Genomic analysis of the causative agents of coccidiosis in chickens.</title>
        <authorList>
            <person name="Reid A.J."/>
            <person name="Blake D."/>
            <person name="Billington K."/>
            <person name="Browne H."/>
            <person name="Dunn M."/>
            <person name="Hung S."/>
            <person name="Kawahara F."/>
            <person name="Miranda-Saavedra D."/>
            <person name="Mourier T."/>
            <person name="Nagra H."/>
            <person name="Otto T.D."/>
            <person name="Rawlings N."/>
            <person name="Sanchez A."/>
            <person name="Sanders M."/>
            <person name="Subramaniam C."/>
            <person name="Tay Y."/>
            <person name="Dear P."/>
            <person name="Doerig C."/>
            <person name="Gruber A."/>
            <person name="Parkinson J."/>
            <person name="Shirley M."/>
            <person name="Wan K.L."/>
            <person name="Berriman M."/>
            <person name="Tomley F."/>
            <person name="Pain A."/>
        </authorList>
    </citation>
    <scope>NUCLEOTIDE SEQUENCE</scope>
    <source>
        <strain evidence="3">Houghton</strain>
    </source>
</reference>
<evidence type="ECO:0000256" key="1">
    <source>
        <dbReference type="SAM" id="MobiDB-lite"/>
    </source>
</evidence>
<feature type="compositionally biased region" description="Low complexity" evidence="1">
    <location>
        <begin position="147"/>
        <end position="162"/>
    </location>
</feature>
<dbReference type="Gene3D" id="2.60.40.10">
    <property type="entry name" value="Immunoglobulins"/>
    <property type="match status" value="1"/>
</dbReference>
<gene>
    <name evidence="3" type="ORF">EAH_00016150</name>
</gene>
<protein>
    <submittedName>
        <fullName evidence="3">Carbohydrate-binding module family 20 protein, related</fullName>
    </submittedName>
</protein>
<dbReference type="EMBL" id="HG670308">
    <property type="protein sequence ID" value="CDI76079.1"/>
    <property type="molecule type" value="Genomic_DNA"/>
</dbReference>
<dbReference type="InterPro" id="IPR013784">
    <property type="entry name" value="Carb-bd-like_fold"/>
</dbReference>
<evidence type="ECO:0000259" key="2">
    <source>
        <dbReference type="PROSITE" id="PS51166"/>
    </source>
</evidence>
<dbReference type="GeneID" id="25269685"/>
<dbReference type="VEuPathDB" id="ToxoDB:EAH_00016150"/>
<dbReference type="SUPFAM" id="SSF49452">
    <property type="entry name" value="Starch-binding domain-like"/>
    <property type="match status" value="1"/>
</dbReference>
<feature type="domain" description="CBM20" evidence="2">
    <location>
        <begin position="1"/>
        <end position="137"/>
    </location>
</feature>
<dbReference type="PANTHER" id="PTHR47453:SF1">
    <property type="entry name" value="PHOSPHOGLUCAN, WATER DIKINASE, CHLOROPLASTIC"/>
    <property type="match status" value="1"/>
</dbReference>
<reference evidence="3" key="2">
    <citation type="submission" date="2013-10" db="EMBL/GenBank/DDBJ databases">
        <authorList>
            <person name="Aslett M."/>
        </authorList>
    </citation>
    <scope>NUCLEOTIDE SEQUENCE</scope>
    <source>
        <strain evidence="3">Houghton</strain>
    </source>
</reference>
<organism evidence="3 4">
    <name type="scientific">Eimeria acervulina</name>
    <name type="common">Coccidian parasite</name>
    <dbReference type="NCBI Taxonomy" id="5801"/>
    <lineage>
        <taxon>Eukaryota</taxon>
        <taxon>Sar</taxon>
        <taxon>Alveolata</taxon>
        <taxon>Apicomplexa</taxon>
        <taxon>Conoidasida</taxon>
        <taxon>Coccidia</taxon>
        <taxon>Eucoccidiorida</taxon>
        <taxon>Eimeriorina</taxon>
        <taxon>Eimeriidae</taxon>
        <taxon>Eimeria</taxon>
    </lineage>
</organism>
<name>U6GBX7_EIMAC</name>
<feature type="region of interest" description="Disordered" evidence="1">
    <location>
        <begin position="147"/>
        <end position="168"/>
    </location>
</feature>
<feature type="compositionally biased region" description="Polar residues" evidence="1">
    <location>
        <begin position="188"/>
        <end position="200"/>
    </location>
</feature>
<dbReference type="InterPro" id="IPR002044">
    <property type="entry name" value="CBM20"/>
</dbReference>
<dbReference type="OrthoDB" id="354627at2759"/>
<dbReference type="SMART" id="SM01065">
    <property type="entry name" value="CBM_2"/>
    <property type="match status" value="1"/>
</dbReference>
<keyword evidence="4" id="KW-1185">Reference proteome</keyword>
<dbReference type="PANTHER" id="PTHR47453">
    <property type="entry name" value="PHOSPHOGLUCAN, WATER DIKINASE, CHLOROPLASTIC"/>
    <property type="match status" value="1"/>
</dbReference>
<evidence type="ECO:0000313" key="4">
    <source>
        <dbReference type="Proteomes" id="UP000018050"/>
    </source>
</evidence>
<proteinExistence type="predicted"/>
<dbReference type="Pfam" id="PF00686">
    <property type="entry name" value="CBM_20"/>
    <property type="match status" value="1"/>
</dbReference>
<evidence type="ECO:0000313" key="3">
    <source>
        <dbReference type="EMBL" id="CDI76079.1"/>
    </source>
</evidence>
<dbReference type="RefSeq" id="XP_013253315.1">
    <property type="nucleotide sequence ID" value="XM_013397861.1"/>
</dbReference>
<dbReference type="PROSITE" id="PS51166">
    <property type="entry name" value="CBM20"/>
    <property type="match status" value="1"/>
</dbReference>
<dbReference type="AlphaFoldDB" id="U6GBX7"/>
<dbReference type="GO" id="GO:2001070">
    <property type="term" value="F:starch binding"/>
    <property type="evidence" value="ECO:0007669"/>
    <property type="project" value="InterPro"/>
</dbReference>